<evidence type="ECO:0000256" key="2">
    <source>
        <dbReference type="ARBA" id="ARBA00022771"/>
    </source>
</evidence>
<keyword evidence="1" id="KW-0479">Metal-binding</keyword>
<reference evidence="7 8" key="1">
    <citation type="submission" date="2016-04" db="EMBL/GenBank/DDBJ databases">
        <title>The genome of Intoshia linei affirms orthonectids as highly simplified spiralians.</title>
        <authorList>
            <person name="Mikhailov K.V."/>
            <person name="Slusarev G.S."/>
            <person name="Nikitin M.A."/>
            <person name="Logacheva M.D."/>
            <person name="Penin A."/>
            <person name="Aleoshin V."/>
            <person name="Panchin Y.V."/>
        </authorList>
    </citation>
    <scope>NUCLEOTIDE SEQUENCE [LARGE SCALE GENOMIC DNA]</scope>
    <source>
        <strain evidence="7">Intl2013</strain>
        <tissue evidence="7">Whole animal</tissue>
    </source>
</reference>
<dbReference type="InterPro" id="IPR001841">
    <property type="entry name" value="Znf_RING"/>
</dbReference>
<sequence>MSDHSAKRRLNKIIRQDPSVRNQIQNILKREKEYQIKKTGIKMPVFEEDVSFCKKPCDGDNHVKHYLQEKVFDFFNCVVCLDLPIKTIFQCRNGHLMCMTCYNYLIRQSKLRNEPTRCPICRINITLENSTRNLVVQNILSELPSKCKYCFKIFSKNLIHSHMDNFCEKRLVNCPYRLLTCKWRGEYVFMEEHKINCEFPSKSAISLIEELEKDEKLNKKNENLYKDVMKIISSEIVNHYDLLFSSNYTEEYFPKLYYKSNTFKFLQEEWRVIVNVMDPRNYVKKVNNLYYKLELLSNNRLNDDLLIQYILLPAINSKIYHNSVSNLFKNSLNDGNSVLSQSINNSSDTIYPIINQFQFTSKLNESPIHQFFFKKEEVKLDLINCIIVKPKFNLRIFVMFNGTNLL</sequence>
<gene>
    <name evidence="7" type="ORF">A3Q56_06876</name>
</gene>
<dbReference type="SUPFAM" id="SSF57850">
    <property type="entry name" value="RING/U-box"/>
    <property type="match status" value="1"/>
</dbReference>
<evidence type="ECO:0000256" key="5">
    <source>
        <dbReference type="PROSITE-ProRule" id="PRU00175"/>
    </source>
</evidence>
<proteinExistence type="inferred from homology"/>
<keyword evidence="2 5" id="KW-0863">Zinc-finger</keyword>
<dbReference type="InterPro" id="IPR013083">
    <property type="entry name" value="Znf_RING/FYVE/PHD"/>
</dbReference>
<keyword evidence="3" id="KW-0862">Zinc</keyword>
<evidence type="ECO:0000259" key="6">
    <source>
        <dbReference type="PROSITE" id="PS50089"/>
    </source>
</evidence>
<dbReference type="SUPFAM" id="SSF49599">
    <property type="entry name" value="TRAF domain-like"/>
    <property type="match status" value="1"/>
</dbReference>
<organism evidence="7 8">
    <name type="scientific">Intoshia linei</name>
    <dbReference type="NCBI Taxonomy" id="1819745"/>
    <lineage>
        <taxon>Eukaryota</taxon>
        <taxon>Metazoa</taxon>
        <taxon>Spiralia</taxon>
        <taxon>Lophotrochozoa</taxon>
        <taxon>Mesozoa</taxon>
        <taxon>Orthonectida</taxon>
        <taxon>Rhopaluridae</taxon>
        <taxon>Intoshia</taxon>
    </lineage>
</organism>
<dbReference type="PROSITE" id="PS50089">
    <property type="entry name" value="ZF_RING_2"/>
    <property type="match status" value="1"/>
</dbReference>
<dbReference type="Gene3D" id="3.30.40.10">
    <property type="entry name" value="Zinc/RING finger domain, C3HC4 (zinc finger)"/>
    <property type="match status" value="2"/>
</dbReference>
<evidence type="ECO:0000256" key="1">
    <source>
        <dbReference type="ARBA" id="ARBA00022723"/>
    </source>
</evidence>
<comment type="caution">
    <text evidence="7">The sequence shown here is derived from an EMBL/GenBank/DDBJ whole genome shotgun (WGS) entry which is preliminary data.</text>
</comment>
<dbReference type="EMBL" id="LWCA01001358">
    <property type="protein sequence ID" value="OAF65293.1"/>
    <property type="molecule type" value="Genomic_DNA"/>
</dbReference>
<name>A0A177AV78_9BILA</name>
<protein>
    <submittedName>
        <fullName evidence="7">Cysteine and histidine-rich protein 1</fullName>
    </submittedName>
</protein>
<dbReference type="GO" id="GO:0005634">
    <property type="term" value="C:nucleus"/>
    <property type="evidence" value="ECO:0007669"/>
    <property type="project" value="TreeGrafter"/>
</dbReference>
<comment type="similarity">
    <text evidence="4">Belongs to the ZFTRAF1 family.</text>
</comment>
<dbReference type="AlphaFoldDB" id="A0A177AV78"/>
<evidence type="ECO:0000256" key="4">
    <source>
        <dbReference type="ARBA" id="ARBA00034319"/>
    </source>
</evidence>
<evidence type="ECO:0000313" key="8">
    <source>
        <dbReference type="Proteomes" id="UP000078046"/>
    </source>
</evidence>
<dbReference type="Proteomes" id="UP000078046">
    <property type="component" value="Unassembled WGS sequence"/>
</dbReference>
<keyword evidence="8" id="KW-1185">Reference proteome</keyword>
<dbReference type="PANTHER" id="PTHR23059:SF4">
    <property type="entry name" value="ZINC FINGER TRAF-TYPE-CONTAINING PROTEIN 1"/>
    <property type="match status" value="1"/>
</dbReference>
<dbReference type="GO" id="GO:0008270">
    <property type="term" value="F:zinc ion binding"/>
    <property type="evidence" value="ECO:0007669"/>
    <property type="project" value="UniProtKB-KW"/>
</dbReference>
<accession>A0A177AV78</accession>
<dbReference type="PANTHER" id="PTHR23059">
    <property type="entry name" value="CYSTEINE AND HISTIDINE-RICH PROTEIN 1"/>
    <property type="match status" value="1"/>
</dbReference>
<evidence type="ECO:0000256" key="3">
    <source>
        <dbReference type="ARBA" id="ARBA00022833"/>
    </source>
</evidence>
<evidence type="ECO:0000313" key="7">
    <source>
        <dbReference type="EMBL" id="OAF65293.1"/>
    </source>
</evidence>
<feature type="domain" description="RING-type" evidence="6">
    <location>
        <begin position="77"/>
        <end position="122"/>
    </location>
</feature>
<dbReference type="InterPro" id="IPR039338">
    <property type="entry name" value="ZFTRAF1"/>
</dbReference>
<dbReference type="OrthoDB" id="10062218at2759"/>